<comment type="caution">
    <text evidence="1">The sequence shown here is derived from an EMBL/GenBank/DDBJ whole genome shotgun (WGS) entry which is preliminary data.</text>
</comment>
<evidence type="ECO:0000313" key="1">
    <source>
        <dbReference type="EMBL" id="KKL54266.1"/>
    </source>
</evidence>
<gene>
    <name evidence="1" type="ORF">LCGC14_2267120</name>
</gene>
<dbReference type="AlphaFoldDB" id="A0A0F9DKD1"/>
<sequence length="69" mass="8052">MSEKKEEVKDSGDMIITRMEVKIIREEAEENFKEAVTLRMKIESVLKYAKEVEKKCLHVLNSINKDQAP</sequence>
<organism evidence="1">
    <name type="scientific">marine sediment metagenome</name>
    <dbReference type="NCBI Taxonomy" id="412755"/>
    <lineage>
        <taxon>unclassified sequences</taxon>
        <taxon>metagenomes</taxon>
        <taxon>ecological metagenomes</taxon>
    </lineage>
</organism>
<protein>
    <submittedName>
        <fullName evidence="1">Uncharacterized protein</fullName>
    </submittedName>
</protein>
<name>A0A0F9DKD1_9ZZZZ</name>
<dbReference type="EMBL" id="LAZR01031260">
    <property type="protein sequence ID" value="KKL54266.1"/>
    <property type="molecule type" value="Genomic_DNA"/>
</dbReference>
<proteinExistence type="predicted"/>
<reference evidence="1" key="1">
    <citation type="journal article" date="2015" name="Nature">
        <title>Complex archaea that bridge the gap between prokaryotes and eukaryotes.</title>
        <authorList>
            <person name="Spang A."/>
            <person name="Saw J.H."/>
            <person name="Jorgensen S.L."/>
            <person name="Zaremba-Niedzwiedzka K."/>
            <person name="Martijn J."/>
            <person name="Lind A.E."/>
            <person name="van Eijk R."/>
            <person name="Schleper C."/>
            <person name="Guy L."/>
            <person name="Ettema T.J."/>
        </authorList>
    </citation>
    <scope>NUCLEOTIDE SEQUENCE</scope>
</reference>
<accession>A0A0F9DKD1</accession>